<evidence type="ECO:0000256" key="2">
    <source>
        <dbReference type="ARBA" id="ARBA00001933"/>
    </source>
</evidence>
<sequence>MNSLIFQSTGNGLKSKETHKLGVCQNYKVLKLKNPNVNLQCIDPGRKCAGSLRVSSCLATDVTKNASSSKNVTDNLGLGFDGGSRGVIEAEAKYFTRNYARSPVVFVRGQGCKLYDVEGNEYLDLTAGIAVNALGHADPAWVKAVTEQAATLTHVGNVFHTVPQVKLAKRLVESSFADRVFFANSGTEANEAAIKFARKYQQTLRSTEGENATEFISFTNGFHGRTMGSLALTSKEKYRTPFEPVMPGVTFVQFGNVEATKRIIKLGKTAAIFVEPVQGEGGIYSVTNDFLKELRTLCNDAGALLVFDEVQCGLGRTGHLWAHQAYDVQPDMMTLAKPLAGGLPIGVVLVTEKVAAAIGPGDHGSTFAGGPLVCHAALA</sequence>
<dbReference type="InterPro" id="IPR050103">
    <property type="entry name" value="Class-III_PLP-dep_AT"/>
</dbReference>
<comment type="similarity">
    <text evidence="3 8">Belongs to the class-III pyridoxal-phosphate-dependent aminotransferase family.</text>
</comment>
<evidence type="ECO:0000256" key="1">
    <source>
        <dbReference type="ARBA" id="ARBA00001781"/>
    </source>
</evidence>
<evidence type="ECO:0000256" key="7">
    <source>
        <dbReference type="ARBA" id="ARBA00022898"/>
    </source>
</evidence>
<evidence type="ECO:0000313" key="10">
    <source>
        <dbReference type="Proteomes" id="UP000824469"/>
    </source>
</evidence>
<dbReference type="Pfam" id="PF00202">
    <property type="entry name" value="Aminotran_3"/>
    <property type="match status" value="1"/>
</dbReference>
<feature type="non-terminal residue" evidence="9">
    <location>
        <position position="1"/>
    </location>
</feature>
<evidence type="ECO:0000256" key="3">
    <source>
        <dbReference type="ARBA" id="ARBA00008954"/>
    </source>
</evidence>
<dbReference type="GO" id="GO:0030170">
    <property type="term" value="F:pyridoxal phosphate binding"/>
    <property type="evidence" value="ECO:0007669"/>
    <property type="project" value="InterPro"/>
</dbReference>
<name>A0AA38GB64_TAXCH</name>
<dbReference type="EC" id="2.6.1.44" evidence="4"/>
<dbReference type="InterPro" id="IPR015424">
    <property type="entry name" value="PyrdxlP-dep_Trfase"/>
</dbReference>
<dbReference type="PANTHER" id="PTHR11986:SF79">
    <property type="entry name" value="ACETYLORNITHINE AMINOTRANSFERASE, MITOCHONDRIAL"/>
    <property type="match status" value="1"/>
</dbReference>
<dbReference type="GO" id="GO:0008453">
    <property type="term" value="F:alanine-glyoxylate transaminase activity"/>
    <property type="evidence" value="ECO:0007669"/>
    <property type="project" value="UniProtKB-EC"/>
</dbReference>
<comment type="cofactor">
    <cofactor evidence="2">
        <name>pyridoxal 5'-phosphate</name>
        <dbReference type="ChEBI" id="CHEBI:597326"/>
    </cofactor>
</comment>
<comment type="caution">
    <text evidence="9">The sequence shown here is derived from an EMBL/GenBank/DDBJ whole genome shotgun (WGS) entry which is preliminary data.</text>
</comment>
<evidence type="ECO:0000256" key="5">
    <source>
        <dbReference type="ARBA" id="ARBA00022576"/>
    </source>
</evidence>
<gene>
    <name evidence="9" type="ORF">KI387_021670</name>
</gene>
<dbReference type="OMA" id="VYSSMDR"/>
<protein>
    <recommendedName>
        <fullName evidence="4">alanine--glyoxylate transaminase</fullName>
        <ecNumber evidence="4">2.6.1.44</ecNumber>
    </recommendedName>
</protein>
<accession>A0AA38GB64</accession>
<dbReference type="SUPFAM" id="SSF53383">
    <property type="entry name" value="PLP-dependent transferases"/>
    <property type="match status" value="1"/>
</dbReference>
<proteinExistence type="inferred from homology"/>
<keyword evidence="10" id="KW-1185">Reference proteome</keyword>
<dbReference type="InterPro" id="IPR005814">
    <property type="entry name" value="Aminotrans_3"/>
</dbReference>
<dbReference type="PROSITE" id="PS00600">
    <property type="entry name" value="AA_TRANSFER_CLASS_3"/>
    <property type="match status" value="1"/>
</dbReference>
<comment type="catalytic activity">
    <reaction evidence="1">
        <text>glyoxylate + L-alanine = glycine + pyruvate</text>
        <dbReference type="Rhea" id="RHEA:24248"/>
        <dbReference type="ChEBI" id="CHEBI:15361"/>
        <dbReference type="ChEBI" id="CHEBI:36655"/>
        <dbReference type="ChEBI" id="CHEBI:57305"/>
        <dbReference type="ChEBI" id="CHEBI:57972"/>
        <dbReference type="EC" id="2.6.1.44"/>
    </reaction>
</comment>
<dbReference type="Proteomes" id="UP000824469">
    <property type="component" value="Unassembled WGS sequence"/>
</dbReference>
<dbReference type="AlphaFoldDB" id="A0AA38GB64"/>
<dbReference type="GO" id="GO:0009570">
    <property type="term" value="C:chloroplast stroma"/>
    <property type="evidence" value="ECO:0007669"/>
    <property type="project" value="TreeGrafter"/>
</dbReference>
<dbReference type="CDD" id="cd00610">
    <property type="entry name" value="OAT_like"/>
    <property type="match status" value="1"/>
</dbReference>
<organism evidence="9 10">
    <name type="scientific">Taxus chinensis</name>
    <name type="common">Chinese yew</name>
    <name type="synonym">Taxus wallichiana var. chinensis</name>
    <dbReference type="NCBI Taxonomy" id="29808"/>
    <lineage>
        <taxon>Eukaryota</taxon>
        <taxon>Viridiplantae</taxon>
        <taxon>Streptophyta</taxon>
        <taxon>Embryophyta</taxon>
        <taxon>Tracheophyta</taxon>
        <taxon>Spermatophyta</taxon>
        <taxon>Pinopsida</taxon>
        <taxon>Pinidae</taxon>
        <taxon>Conifers II</taxon>
        <taxon>Cupressales</taxon>
        <taxon>Taxaceae</taxon>
        <taxon>Taxus</taxon>
    </lineage>
</organism>
<dbReference type="Gene3D" id="3.40.640.10">
    <property type="entry name" value="Type I PLP-dependent aspartate aminotransferase-like (Major domain)"/>
    <property type="match status" value="1"/>
</dbReference>
<dbReference type="GO" id="GO:0042802">
    <property type="term" value="F:identical protein binding"/>
    <property type="evidence" value="ECO:0007669"/>
    <property type="project" value="TreeGrafter"/>
</dbReference>
<keyword evidence="6" id="KW-0808">Transferase</keyword>
<dbReference type="InterPro" id="IPR049704">
    <property type="entry name" value="Aminotrans_3_PPA_site"/>
</dbReference>
<dbReference type="FunFam" id="3.40.640.10:FF:000004">
    <property type="entry name" value="Acetylornithine aminotransferase"/>
    <property type="match status" value="1"/>
</dbReference>
<dbReference type="Gene3D" id="3.90.1150.10">
    <property type="entry name" value="Aspartate Aminotransferase, domain 1"/>
    <property type="match status" value="1"/>
</dbReference>
<keyword evidence="7 8" id="KW-0663">Pyridoxal phosphate</keyword>
<evidence type="ECO:0000256" key="8">
    <source>
        <dbReference type="RuleBase" id="RU003560"/>
    </source>
</evidence>
<keyword evidence="5" id="KW-0032">Aminotransferase</keyword>
<dbReference type="EMBL" id="JAHRHJ020000004">
    <property type="protein sequence ID" value="KAH9319901.1"/>
    <property type="molecule type" value="Genomic_DNA"/>
</dbReference>
<evidence type="ECO:0000313" key="9">
    <source>
        <dbReference type="EMBL" id="KAH9319901.1"/>
    </source>
</evidence>
<dbReference type="InterPro" id="IPR015422">
    <property type="entry name" value="PyrdxlP-dep_Trfase_small"/>
</dbReference>
<dbReference type="PANTHER" id="PTHR11986">
    <property type="entry name" value="AMINOTRANSFERASE CLASS III"/>
    <property type="match status" value="1"/>
</dbReference>
<evidence type="ECO:0000256" key="6">
    <source>
        <dbReference type="ARBA" id="ARBA00022679"/>
    </source>
</evidence>
<evidence type="ECO:0000256" key="4">
    <source>
        <dbReference type="ARBA" id="ARBA00013049"/>
    </source>
</evidence>
<dbReference type="InterPro" id="IPR015421">
    <property type="entry name" value="PyrdxlP-dep_Trfase_major"/>
</dbReference>
<reference evidence="9 10" key="1">
    <citation type="journal article" date="2021" name="Nat. Plants">
        <title>The Taxus genome provides insights into paclitaxel biosynthesis.</title>
        <authorList>
            <person name="Xiong X."/>
            <person name="Gou J."/>
            <person name="Liao Q."/>
            <person name="Li Y."/>
            <person name="Zhou Q."/>
            <person name="Bi G."/>
            <person name="Li C."/>
            <person name="Du R."/>
            <person name="Wang X."/>
            <person name="Sun T."/>
            <person name="Guo L."/>
            <person name="Liang H."/>
            <person name="Lu P."/>
            <person name="Wu Y."/>
            <person name="Zhang Z."/>
            <person name="Ro D.K."/>
            <person name="Shang Y."/>
            <person name="Huang S."/>
            <person name="Yan J."/>
        </authorList>
    </citation>
    <scope>NUCLEOTIDE SEQUENCE [LARGE SCALE GENOMIC DNA]</scope>
    <source>
        <strain evidence="9">Ta-2019</strain>
    </source>
</reference>